<dbReference type="GO" id="GO:0031514">
    <property type="term" value="C:motile cilium"/>
    <property type="evidence" value="ECO:0007669"/>
    <property type="project" value="TreeGrafter"/>
</dbReference>
<feature type="compositionally biased region" description="Basic and acidic residues" evidence="1">
    <location>
        <begin position="10"/>
        <end position="23"/>
    </location>
</feature>
<organism evidence="2 3">
    <name type="scientific">Spodoptera exigua</name>
    <name type="common">Beet armyworm</name>
    <name type="synonym">Noctua fulgens</name>
    <dbReference type="NCBI Taxonomy" id="7107"/>
    <lineage>
        <taxon>Eukaryota</taxon>
        <taxon>Metazoa</taxon>
        <taxon>Ecdysozoa</taxon>
        <taxon>Arthropoda</taxon>
        <taxon>Hexapoda</taxon>
        <taxon>Insecta</taxon>
        <taxon>Pterygota</taxon>
        <taxon>Neoptera</taxon>
        <taxon>Endopterygota</taxon>
        <taxon>Lepidoptera</taxon>
        <taxon>Glossata</taxon>
        <taxon>Ditrysia</taxon>
        <taxon>Noctuoidea</taxon>
        <taxon>Noctuidae</taxon>
        <taxon>Amphipyrinae</taxon>
        <taxon>Spodoptera</taxon>
    </lineage>
</organism>
<comment type="caution">
    <text evidence="2">The sequence shown here is derived from an EMBL/GenBank/DDBJ whole genome shotgun (WGS) entry which is preliminary data.</text>
</comment>
<feature type="region of interest" description="Disordered" evidence="1">
    <location>
        <begin position="1"/>
        <end position="36"/>
    </location>
</feature>
<accession>A0A922MPK5</accession>
<proteinExistence type="predicted"/>
<evidence type="ECO:0000313" key="2">
    <source>
        <dbReference type="EMBL" id="KAH9641125.1"/>
    </source>
</evidence>
<dbReference type="InterPro" id="IPR033551">
    <property type="entry name" value="DRC7/lobo"/>
</dbReference>
<name>A0A922MPK5_SPOEX</name>
<evidence type="ECO:0000256" key="1">
    <source>
        <dbReference type="SAM" id="MobiDB-lite"/>
    </source>
</evidence>
<dbReference type="EMBL" id="JACEFF010000256">
    <property type="protein sequence ID" value="KAH9641125.1"/>
    <property type="molecule type" value="Genomic_DNA"/>
</dbReference>
<evidence type="ECO:0000313" key="3">
    <source>
        <dbReference type="Proteomes" id="UP000814243"/>
    </source>
</evidence>
<protein>
    <submittedName>
        <fullName evidence="2">Uncharacterized protein</fullName>
    </submittedName>
</protein>
<dbReference type="AlphaFoldDB" id="A0A922MPK5"/>
<dbReference type="PANTHER" id="PTHR35249:SF2">
    <property type="entry name" value="DYNEIN REGULATORY COMPLEX SUBUNIT 7"/>
    <property type="match status" value="1"/>
</dbReference>
<sequence length="253" mass="29496">MCAAPTVKLAADHRSSEQNKTTEQESSSQQPLDTVEEVNENVPSEIFERPFEQEDFVEIPAKIFGLKEVSEPLTIPGLNNAIYELGVVNMCWPEIDEPVFENRTCFPPSYYTNSPKERLLLAYAENFRRQYNFHYKMRKPILLQVPNECGLQKMVCTSIRPTKLNFDETNSWQGIASLVSDYFDYEPLTKPTLHVSTFHFNNITKMLHFVISKNIFYTQILLRVEYEFSALSFLIRWIDGVTCIRLRSRIFKL</sequence>
<feature type="non-terminal residue" evidence="2">
    <location>
        <position position="1"/>
    </location>
</feature>
<dbReference type="GO" id="GO:0030317">
    <property type="term" value="P:flagellated sperm motility"/>
    <property type="evidence" value="ECO:0007669"/>
    <property type="project" value="TreeGrafter"/>
</dbReference>
<dbReference type="Proteomes" id="UP000814243">
    <property type="component" value="Unassembled WGS sequence"/>
</dbReference>
<gene>
    <name evidence="2" type="ORF">HF086_000773</name>
</gene>
<dbReference type="PANTHER" id="PTHR35249">
    <property type="entry name" value="DYNEIN REGULATORY COMPLEX SUBUNIT 7"/>
    <property type="match status" value="1"/>
</dbReference>
<reference evidence="2" key="1">
    <citation type="journal article" date="2021" name="G3 (Bethesda)">
        <title>Genome and transcriptome analysis of the beet armyworm Spodoptera exigua reveals targets for pest control. .</title>
        <authorList>
            <person name="Simon S."/>
            <person name="Breeschoten T."/>
            <person name="Jansen H.J."/>
            <person name="Dirks R.P."/>
            <person name="Schranz M.E."/>
            <person name="Ros V.I.D."/>
        </authorList>
    </citation>
    <scope>NUCLEOTIDE SEQUENCE</scope>
    <source>
        <strain evidence="2">TB_SE_WUR_2020</strain>
    </source>
</reference>